<gene>
    <name evidence="1" type="ORF">N802_11285</name>
</gene>
<dbReference type="STRING" id="1385520.N802_11285"/>
<dbReference type="EMBL" id="AVPJ01000008">
    <property type="protein sequence ID" value="KGN32196.1"/>
    <property type="molecule type" value="Genomic_DNA"/>
</dbReference>
<dbReference type="Proteomes" id="UP000030002">
    <property type="component" value="Unassembled WGS sequence"/>
</dbReference>
<accession>A0A0A0J9A5</accession>
<dbReference type="eggNOG" id="COG2852">
    <property type="taxonomic scope" value="Bacteria"/>
</dbReference>
<keyword evidence="2" id="KW-1185">Reference proteome</keyword>
<name>A0A0A0J9A5_9MICO</name>
<organism evidence="1 2">
    <name type="scientific">Knoellia sinensis KCTC 19936</name>
    <dbReference type="NCBI Taxonomy" id="1385520"/>
    <lineage>
        <taxon>Bacteria</taxon>
        <taxon>Bacillati</taxon>
        <taxon>Actinomycetota</taxon>
        <taxon>Actinomycetes</taxon>
        <taxon>Micrococcales</taxon>
        <taxon>Intrasporangiaceae</taxon>
        <taxon>Knoellia</taxon>
    </lineage>
</organism>
<evidence type="ECO:0008006" key="3">
    <source>
        <dbReference type="Google" id="ProtNLM"/>
    </source>
</evidence>
<protein>
    <recommendedName>
        <fullName evidence="3">DUF559 domain-containing protein</fullName>
    </recommendedName>
</protein>
<evidence type="ECO:0000313" key="1">
    <source>
        <dbReference type="EMBL" id="KGN32196.1"/>
    </source>
</evidence>
<dbReference type="OrthoDB" id="4310518at2"/>
<comment type="caution">
    <text evidence="1">The sequence shown here is derived from an EMBL/GenBank/DDBJ whole genome shotgun (WGS) entry which is preliminary data.</text>
</comment>
<proteinExistence type="predicted"/>
<reference evidence="1 2" key="1">
    <citation type="submission" date="2013-08" db="EMBL/GenBank/DDBJ databases">
        <title>The genome sequence of Knoellia sinensis.</title>
        <authorList>
            <person name="Zhu W."/>
            <person name="Wang G."/>
        </authorList>
    </citation>
    <scope>NUCLEOTIDE SEQUENCE [LARGE SCALE GENOMIC DNA]</scope>
    <source>
        <strain evidence="1 2">KCTC 19936</strain>
    </source>
</reference>
<dbReference type="AlphaFoldDB" id="A0A0A0J9A5"/>
<sequence>MTVTVTVTVERCGGFATWRELRRQHSRRAIERALANSEVLRTRRNLYTTPRSSQQLLAAKASAGALSHLSAALHHGWKVKTVPDTAWVTVPRKWGARPVPRDIHLHRSDIPSGQVEDCVTTPLRTLLDCARALPFDEALTVADSALRSGTVTRGELLAAATAARGPGSVRVRRVAEHASAKAHNPLESVLRALTIEVGLTLTPQLEVSDSGLYAKVDLGSEELRLIIEAEGYETHGTRKGLRRDCCRHTEFAVFGWTSLRYAYEDVMFEQGWVRWSLLAWVALQSDLPQPKRPRHVLPRAA</sequence>
<dbReference type="RefSeq" id="WP_052109878.1">
    <property type="nucleotide sequence ID" value="NZ_AVPJ01000008.1"/>
</dbReference>
<evidence type="ECO:0000313" key="2">
    <source>
        <dbReference type="Proteomes" id="UP000030002"/>
    </source>
</evidence>